<evidence type="ECO:0000313" key="10">
    <source>
        <dbReference type="EMBL" id="TQL97543.1"/>
    </source>
</evidence>
<comment type="function">
    <text evidence="1 7">RNaseP catalyzes the removal of the 5'-leader sequence from pre-tRNA to produce the mature 5'-terminus. It can also cleave other RNA substrates such as 4.5S RNA. The protein component plays an auxiliary but essential role in vivo by binding to the 5'-leader sequence and broadening the substrate specificity of the ribozyme.</text>
</comment>
<dbReference type="EMBL" id="VFOZ01000001">
    <property type="protein sequence ID" value="TQL97543.1"/>
    <property type="molecule type" value="Genomic_DNA"/>
</dbReference>
<dbReference type="InterPro" id="IPR000100">
    <property type="entry name" value="RNase_P"/>
</dbReference>
<evidence type="ECO:0000256" key="3">
    <source>
        <dbReference type="ARBA" id="ARBA00022722"/>
    </source>
</evidence>
<dbReference type="HAMAP" id="MF_00227">
    <property type="entry name" value="RNase_P"/>
    <property type="match status" value="1"/>
</dbReference>
<evidence type="ECO:0000256" key="1">
    <source>
        <dbReference type="ARBA" id="ARBA00002663"/>
    </source>
</evidence>
<gene>
    <name evidence="7" type="primary">rnpA</name>
    <name evidence="10" type="ORF">FB559_3134</name>
</gene>
<keyword evidence="5 7" id="KW-0378">Hydrolase</keyword>
<feature type="compositionally biased region" description="Basic and acidic residues" evidence="9">
    <location>
        <begin position="10"/>
        <end position="20"/>
    </location>
</feature>
<accession>A0A543CKB4</accession>
<dbReference type="GO" id="GO:0042781">
    <property type="term" value="F:3'-tRNA processing endoribonuclease activity"/>
    <property type="evidence" value="ECO:0007669"/>
    <property type="project" value="TreeGrafter"/>
</dbReference>
<dbReference type="Pfam" id="PF00825">
    <property type="entry name" value="Ribonuclease_P"/>
    <property type="match status" value="1"/>
</dbReference>
<reference evidence="10 11" key="1">
    <citation type="submission" date="2019-06" db="EMBL/GenBank/DDBJ databases">
        <title>Sequencing the genomes of 1000 actinobacteria strains.</title>
        <authorList>
            <person name="Klenk H.-P."/>
        </authorList>
    </citation>
    <scope>NUCLEOTIDE SEQUENCE [LARGE SCALE GENOMIC DNA]</scope>
    <source>
        <strain evidence="10 11">DSM 102200</strain>
    </source>
</reference>
<dbReference type="GO" id="GO:0001682">
    <property type="term" value="P:tRNA 5'-leader removal"/>
    <property type="evidence" value="ECO:0007669"/>
    <property type="project" value="UniProtKB-UniRule"/>
</dbReference>
<dbReference type="PANTHER" id="PTHR33992">
    <property type="entry name" value="RIBONUCLEASE P PROTEIN COMPONENT"/>
    <property type="match status" value="1"/>
</dbReference>
<keyword evidence="2 7" id="KW-0819">tRNA processing</keyword>
<keyword evidence="6 7" id="KW-0694">RNA-binding</keyword>
<dbReference type="GO" id="GO:0004526">
    <property type="term" value="F:ribonuclease P activity"/>
    <property type="evidence" value="ECO:0007669"/>
    <property type="project" value="UniProtKB-UniRule"/>
</dbReference>
<dbReference type="GO" id="GO:0000049">
    <property type="term" value="F:tRNA binding"/>
    <property type="evidence" value="ECO:0007669"/>
    <property type="project" value="UniProtKB-UniRule"/>
</dbReference>
<dbReference type="NCBIfam" id="TIGR00188">
    <property type="entry name" value="rnpA"/>
    <property type="match status" value="1"/>
</dbReference>
<evidence type="ECO:0000256" key="2">
    <source>
        <dbReference type="ARBA" id="ARBA00022694"/>
    </source>
</evidence>
<dbReference type="Proteomes" id="UP000316096">
    <property type="component" value="Unassembled WGS sequence"/>
</dbReference>
<evidence type="ECO:0000256" key="9">
    <source>
        <dbReference type="SAM" id="MobiDB-lite"/>
    </source>
</evidence>
<dbReference type="EC" id="3.1.26.5" evidence="7 8"/>
<comment type="caution">
    <text evidence="10">The sequence shown here is derived from an EMBL/GenBank/DDBJ whole genome shotgun (WGS) entry which is preliminary data.</text>
</comment>
<dbReference type="OrthoDB" id="196964at2"/>
<evidence type="ECO:0000256" key="7">
    <source>
        <dbReference type="HAMAP-Rule" id="MF_00227"/>
    </source>
</evidence>
<evidence type="ECO:0000313" key="11">
    <source>
        <dbReference type="Proteomes" id="UP000316096"/>
    </source>
</evidence>
<organism evidence="10 11">
    <name type="scientific">Actinoallomurus bryophytorum</name>
    <dbReference type="NCBI Taxonomy" id="1490222"/>
    <lineage>
        <taxon>Bacteria</taxon>
        <taxon>Bacillati</taxon>
        <taxon>Actinomycetota</taxon>
        <taxon>Actinomycetes</taxon>
        <taxon>Streptosporangiales</taxon>
        <taxon>Thermomonosporaceae</taxon>
        <taxon>Actinoallomurus</taxon>
    </lineage>
</organism>
<evidence type="ECO:0000256" key="6">
    <source>
        <dbReference type="ARBA" id="ARBA00022884"/>
    </source>
</evidence>
<protein>
    <recommendedName>
        <fullName evidence="7 8">Ribonuclease P protein component</fullName>
        <shortName evidence="7">RNase P protein</shortName>
        <shortName evidence="7">RNaseP protein</shortName>
        <ecNumber evidence="7 8">3.1.26.5</ecNumber>
    </recommendedName>
    <alternativeName>
        <fullName evidence="7">Protein C5</fullName>
    </alternativeName>
</protein>
<evidence type="ECO:0000256" key="8">
    <source>
        <dbReference type="NCBIfam" id="TIGR00188"/>
    </source>
</evidence>
<dbReference type="InterPro" id="IPR020568">
    <property type="entry name" value="Ribosomal_Su5_D2-typ_SF"/>
</dbReference>
<evidence type="ECO:0000256" key="4">
    <source>
        <dbReference type="ARBA" id="ARBA00022759"/>
    </source>
</evidence>
<comment type="catalytic activity">
    <reaction evidence="7">
        <text>Endonucleolytic cleavage of RNA, removing 5'-extranucleotides from tRNA precursor.</text>
        <dbReference type="EC" id="3.1.26.5"/>
    </reaction>
</comment>
<name>A0A543CKB4_9ACTN</name>
<keyword evidence="4 7" id="KW-0255">Endonuclease</keyword>
<keyword evidence="3 7" id="KW-0540">Nuclease</keyword>
<dbReference type="PROSITE" id="PS00648">
    <property type="entry name" value="RIBONUCLEASE_P"/>
    <property type="match status" value="1"/>
</dbReference>
<dbReference type="GO" id="GO:0030677">
    <property type="term" value="C:ribonuclease P complex"/>
    <property type="evidence" value="ECO:0007669"/>
    <property type="project" value="TreeGrafter"/>
</dbReference>
<dbReference type="InterPro" id="IPR020539">
    <property type="entry name" value="RNase_P_CS"/>
</dbReference>
<feature type="region of interest" description="Disordered" evidence="9">
    <location>
        <begin position="1"/>
        <end position="20"/>
    </location>
</feature>
<dbReference type="AlphaFoldDB" id="A0A543CKB4"/>
<sequence>MLPSGNRMRRRDEFTSAVRRGDRAGRPRLVLHLQYRDEVDEPVRVGFTVGRPVGDAVTRNKVRRRLRHIVRERLYRLPAGSLLVVRANPKAATARNDELAADIDAALDRLLRREVKRRR</sequence>
<proteinExistence type="inferred from homology"/>
<evidence type="ECO:0000256" key="5">
    <source>
        <dbReference type="ARBA" id="ARBA00022801"/>
    </source>
</evidence>
<comment type="similarity">
    <text evidence="7">Belongs to the RnpA family.</text>
</comment>
<keyword evidence="11" id="KW-1185">Reference proteome</keyword>
<comment type="subunit">
    <text evidence="7">Consists of a catalytic RNA component (M1 or rnpB) and a protein subunit.</text>
</comment>
<dbReference type="SUPFAM" id="SSF54211">
    <property type="entry name" value="Ribosomal protein S5 domain 2-like"/>
    <property type="match status" value="1"/>
</dbReference>
<dbReference type="InterPro" id="IPR014721">
    <property type="entry name" value="Ribsml_uS5_D2-typ_fold_subgr"/>
</dbReference>
<dbReference type="RefSeq" id="WP_141956263.1">
    <property type="nucleotide sequence ID" value="NZ_VFOZ01000001.1"/>
</dbReference>
<dbReference type="Gene3D" id="3.30.230.10">
    <property type="match status" value="1"/>
</dbReference>
<dbReference type="PANTHER" id="PTHR33992:SF1">
    <property type="entry name" value="RIBONUCLEASE P PROTEIN COMPONENT"/>
    <property type="match status" value="1"/>
</dbReference>